<evidence type="ECO:0000313" key="2">
    <source>
        <dbReference type="EMBL" id="GIJ60380.1"/>
    </source>
</evidence>
<dbReference type="Gene3D" id="3.40.50.720">
    <property type="entry name" value="NAD(P)-binding Rossmann-like Domain"/>
    <property type="match status" value="1"/>
</dbReference>
<dbReference type="InterPro" id="IPR036291">
    <property type="entry name" value="NAD(P)-bd_dom_sf"/>
</dbReference>
<accession>A0A8J3ZEX2</accession>
<dbReference type="Proteomes" id="UP000612585">
    <property type="component" value="Unassembled WGS sequence"/>
</dbReference>
<dbReference type="SUPFAM" id="SSF51735">
    <property type="entry name" value="NAD(P)-binding Rossmann-fold domains"/>
    <property type="match status" value="1"/>
</dbReference>
<dbReference type="InterPro" id="IPR001509">
    <property type="entry name" value="Epimerase_deHydtase"/>
</dbReference>
<feature type="domain" description="NAD-dependent epimerase/dehydratase" evidence="1">
    <location>
        <begin position="6"/>
        <end position="229"/>
    </location>
</feature>
<name>A0A8J3ZEX2_9ACTN</name>
<dbReference type="AlphaFoldDB" id="A0A8J3ZEX2"/>
<dbReference type="EMBL" id="BOPG01000053">
    <property type="protein sequence ID" value="GIJ60380.1"/>
    <property type="molecule type" value="Genomic_DNA"/>
</dbReference>
<protein>
    <submittedName>
        <fullName evidence="2">SnoG protein</fullName>
    </submittedName>
</protein>
<reference evidence="2" key="1">
    <citation type="submission" date="2021-01" db="EMBL/GenBank/DDBJ databases">
        <title>Whole genome shotgun sequence of Virgisporangium aurantiacum NBRC 16421.</title>
        <authorList>
            <person name="Komaki H."/>
            <person name="Tamura T."/>
        </authorList>
    </citation>
    <scope>NUCLEOTIDE SEQUENCE</scope>
    <source>
        <strain evidence="2">NBRC 16421</strain>
    </source>
</reference>
<evidence type="ECO:0000313" key="3">
    <source>
        <dbReference type="Proteomes" id="UP000612585"/>
    </source>
</evidence>
<dbReference type="PANTHER" id="PTHR43245:SF13">
    <property type="entry name" value="UDP-D-APIOSE_UDP-D-XYLOSE SYNTHASE 2"/>
    <property type="match status" value="1"/>
</dbReference>
<dbReference type="Pfam" id="PF01370">
    <property type="entry name" value="Epimerase"/>
    <property type="match status" value="1"/>
</dbReference>
<proteinExistence type="predicted"/>
<sequence>MTARAVVLGGTGFVGRHVCDALARAGYRVTVVGRGRAPALDLSTASTAQLHAALAAVRPALVVNAAGAVWRPDPGEVEPVNTGLVARLVDAVERLPGRTRLVQLGTVHEVGPVPPGTPIRESTPPHPVSPYGRTKLAATRLVLAAAAAGRVDAVVLRTVNAIGAGMPAASLFGGVAAELAQAARAGATAVLRTGRLAAECDFVDVRDVAAAVCAAATRAPAGGALVNIGRGEAVPVDRLVRDLVAISGVPTELSDRDGPGAANATGVRWQAVDVTVARRLLGWRPRRPLLDSLHTLWAAASPVPAAPASRREPA</sequence>
<dbReference type="Gene3D" id="3.90.25.10">
    <property type="entry name" value="UDP-galactose 4-epimerase, domain 1"/>
    <property type="match status" value="1"/>
</dbReference>
<dbReference type="PANTHER" id="PTHR43245">
    <property type="entry name" value="BIFUNCTIONAL POLYMYXIN RESISTANCE PROTEIN ARNA"/>
    <property type="match status" value="1"/>
</dbReference>
<dbReference type="RefSeq" id="WP_204004588.1">
    <property type="nucleotide sequence ID" value="NZ_BOPG01000053.1"/>
</dbReference>
<dbReference type="InterPro" id="IPR050177">
    <property type="entry name" value="Lipid_A_modif_metabolic_enz"/>
</dbReference>
<evidence type="ECO:0000259" key="1">
    <source>
        <dbReference type="Pfam" id="PF01370"/>
    </source>
</evidence>
<keyword evidence="3" id="KW-1185">Reference proteome</keyword>
<gene>
    <name evidence="2" type="ORF">Vau01_078960</name>
</gene>
<comment type="caution">
    <text evidence="2">The sequence shown here is derived from an EMBL/GenBank/DDBJ whole genome shotgun (WGS) entry which is preliminary data.</text>
</comment>
<organism evidence="2 3">
    <name type="scientific">Virgisporangium aurantiacum</name>
    <dbReference type="NCBI Taxonomy" id="175570"/>
    <lineage>
        <taxon>Bacteria</taxon>
        <taxon>Bacillati</taxon>
        <taxon>Actinomycetota</taxon>
        <taxon>Actinomycetes</taxon>
        <taxon>Micromonosporales</taxon>
        <taxon>Micromonosporaceae</taxon>
        <taxon>Virgisporangium</taxon>
    </lineage>
</organism>